<evidence type="ECO:0000256" key="1">
    <source>
        <dbReference type="ARBA" id="ARBA00004651"/>
    </source>
</evidence>
<feature type="transmembrane region" description="Helical" evidence="7">
    <location>
        <begin position="146"/>
        <end position="164"/>
    </location>
</feature>
<dbReference type="InterPro" id="IPR050366">
    <property type="entry name" value="BP-dependent_transpt_permease"/>
</dbReference>
<dbReference type="Pfam" id="PF12911">
    <property type="entry name" value="OppC_N"/>
    <property type="match status" value="1"/>
</dbReference>
<dbReference type="Pfam" id="PF00528">
    <property type="entry name" value="BPD_transp_1"/>
    <property type="match status" value="1"/>
</dbReference>
<comment type="subcellular location">
    <subcellularLocation>
        <location evidence="1 7">Cell membrane</location>
        <topology evidence="1 7">Multi-pass membrane protein</topology>
    </subcellularLocation>
</comment>
<evidence type="ECO:0000256" key="6">
    <source>
        <dbReference type="ARBA" id="ARBA00023136"/>
    </source>
</evidence>
<keyword evidence="2 7" id="KW-0813">Transport</keyword>
<keyword evidence="4 7" id="KW-0812">Transmembrane</keyword>
<dbReference type="Proteomes" id="UP001580407">
    <property type="component" value="Unassembled WGS sequence"/>
</dbReference>
<dbReference type="PANTHER" id="PTHR43386:SF1">
    <property type="entry name" value="D,D-DIPEPTIDE TRANSPORT SYSTEM PERMEASE PROTEIN DDPC-RELATED"/>
    <property type="match status" value="1"/>
</dbReference>
<accession>A0ABV5BGR9</accession>
<dbReference type="PANTHER" id="PTHR43386">
    <property type="entry name" value="OLIGOPEPTIDE TRANSPORT SYSTEM PERMEASE PROTEIN APPC"/>
    <property type="match status" value="1"/>
</dbReference>
<feature type="transmembrane region" description="Helical" evidence="7">
    <location>
        <begin position="195"/>
        <end position="216"/>
    </location>
</feature>
<evidence type="ECO:0000256" key="5">
    <source>
        <dbReference type="ARBA" id="ARBA00022989"/>
    </source>
</evidence>
<sequence length="285" mass="31064">MEMKRRPNVLQRALTHISSVTQLKAGLIILCLLLIMAAFAPLIATHGPQELTDDMAVPPGKEHLLGTDGLGRDVFSMIVYGTRTSLVIGVTAALISGVIGTVLGGIAGFYRGRTDTVLTELNNVFLMMPTFFLILIVIAFFGSSMLNVMIVIGLTSWVGNARLMRAQAMSLRERTFVLSSFAVGESRTRILFRHIMPNGIFPIIANTTMNISAAILTESSLSFLGLGDPNVVSWGQIVYNGRSYLTNGWWISTFSGLMIVITVLAFYLIGDGLNKVLSPKLRQHN</sequence>
<reference evidence="9 10" key="1">
    <citation type="submission" date="2024-09" db="EMBL/GenBank/DDBJ databases">
        <authorList>
            <person name="Ruan L."/>
        </authorList>
    </citation>
    <scope>NUCLEOTIDE SEQUENCE [LARGE SCALE GENOMIC DNA]</scope>
    <source>
        <strain evidence="9 10">D33</strain>
    </source>
</reference>
<keyword evidence="10" id="KW-1185">Reference proteome</keyword>
<feature type="transmembrane region" description="Helical" evidence="7">
    <location>
        <begin position="86"/>
        <end position="109"/>
    </location>
</feature>
<dbReference type="InterPro" id="IPR000515">
    <property type="entry name" value="MetI-like"/>
</dbReference>
<evidence type="ECO:0000256" key="3">
    <source>
        <dbReference type="ARBA" id="ARBA00022475"/>
    </source>
</evidence>
<feature type="transmembrane region" description="Helical" evidence="7">
    <location>
        <begin position="121"/>
        <end position="140"/>
    </location>
</feature>
<comment type="caution">
    <text evidence="9">The sequence shown here is derived from an EMBL/GenBank/DDBJ whole genome shotgun (WGS) entry which is preliminary data.</text>
</comment>
<evidence type="ECO:0000256" key="2">
    <source>
        <dbReference type="ARBA" id="ARBA00022448"/>
    </source>
</evidence>
<keyword evidence="3" id="KW-1003">Cell membrane</keyword>
<evidence type="ECO:0000256" key="7">
    <source>
        <dbReference type="RuleBase" id="RU363032"/>
    </source>
</evidence>
<dbReference type="InterPro" id="IPR035906">
    <property type="entry name" value="MetI-like_sf"/>
</dbReference>
<dbReference type="CDD" id="cd06261">
    <property type="entry name" value="TM_PBP2"/>
    <property type="match status" value="1"/>
</dbReference>
<evidence type="ECO:0000313" key="10">
    <source>
        <dbReference type="Proteomes" id="UP001580407"/>
    </source>
</evidence>
<evidence type="ECO:0000259" key="8">
    <source>
        <dbReference type="PROSITE" id="PS50928"/>
    </source>
</evidence>
<name>A0ABV5BGR9_9BACL</name>
<dbReference type="Gene3D" id="1.10.3720.10">
    <property type="entry name" value="MetI-like"/>
    <property type="match status" value="1"/>
</dbReference>
<feature type="domain" description="ABC transmembrane type-1" evidence="8">
    <location>
        <begin position="82"/>
        <end position="270"/>
    </location>
</feature>
<dbReference type="PROSITE" id="PS50928">
    <property type="entry name" value="ABC_TM1"/>
    <property type="match status" value="1"/>
</dbReference>
<evidence type="ECO:0000313" key="9">
    <source>
        <dbReference type="EMBL" id="MFB5684901.1"/>
    </source>
</evidence>
<comment type="similarity">
    <text evidence="7">Belongs to the binding-protein-dependent transport system permease family.</text>
</comment>
<dbReference type="RefSeq" id="WP_375528567.1">
    <property type="nucleotide sequence ID" value="NZ_JBHILM010000051.1"/>
</dbReference>
<dbReference type="EMBL" id="JBHILM010000051">
    <property type="protein sequence ID" value="MFB5684901.1"/>
    <property type="molecule type" value="Genomic_DNA"/>
</dbReference>
<protein>
    <submittedName>
        <fullName evidence="9">ABC transporter permease</fullName>
    </submittedName>
</protein>
<feature type="transmembrane region" description="Helical" evidence="7">
    <location>
        <begin position="21"/>
        <end position="44"/>
    </location>
</feature>
<feature type="transmembrane region" description="Helical" evidence="7">
    <location>
        <begin position="249"/>
        <end position="270"/>
    </location>
</feature>
<dbReference type="SUPFAM" id="SSF161098">
    <property type="entry name" value="MetI-like"/>
    <property type="match status" value="1"/>
</dbReference>
<dbReference type="InterPro" id="IPR025966">
    <property type="entry name" value="OppC_N"/>
</dbReference>
<keyword evidence="5 7" id="KW-1133">Transmembrane helix</keyword>
<organism evidence="9 10">
    <name type="scientific">Paenibacillus terreus</name>
    <dbReference type="NCBI Taxonomy" id="1387834"/>
    <lineage>
        <taxon>Bacteria</taxon>
        <taxon>Bacillati</taxon>
        <taxon>Bacillota</taxon>
        <taxon>Bacilli</taxon>
        <taxon>Bacillales</taxon>
        <taxon>Paenibacillaceae</taxon>
        <taxon>Paenibacillus</taxon>
    </lineage>
</organism>
<keyword evidence="6 7" id="KW-0472">Membrane</keyword>
<evidence type="ECO:0000256" key="4">
    <source>
        <dbReference type="ARBA" id="ARBA00022692"/>
    </source>
</evidence>
<gene>
    <name evidence="9" type="ORF">ACE3NQ_28735</name>
</gene>
<proteinExistence type="inferred from homology"/>